<gene>
    <name evidence="1" type="ORF">T11_11053</name>
</gene>
<accession>A0A0V1H1W7</accession>
<protein>
    <submittedName>
        <fullName evidence="1">Uncharacterized protein</fullName>
    </submittedName>
</protein>
<dbReference type="Proteomes" id="UP000055024">
    <property type="component" value="Unassembled WGS sequence"/>
</dbReference>
<reference evidence="1 2" key="1">
    <citation type="submission" date="2015-01" db="EMBL/GenBank/DDBJ databases">
        <title>Evolution of Trichinella species and genotypes.</title>
        <authorList>
            <person name="Korhonen P.K."/>
            <person name="Edoardo P."/>
            <person name="Giuseppe L.R."/>
            <person name="Gasser R.B."/>
        </authorList>
    </citation>
    <scope>NUCLEOTIDE SEQUENCE [LARGE SCALE GENOMIC DNA]</scope>
    <source>
        <strain evidence="1">ISS1029</strain>
    </source>
</reference>
<proteinExistence type="predicted"/>
<dbReference type="AlphaFoldDB" id="A0A0V1H1W7"/>
<sequence>MIRHRYGDRYLHNGALEIGFRGLELSEDLLLIGHFIFAITDKFQFKMIKYILFIVHDILPTFQQLINESMVLTQRIHGTTIAATHRCQMKRHAEFWTATKKDDNLTALNQENMVGKRSPIDKHRDVEVGSFLLDFQVQWVAFAESYHSTPELNIIY</sequence>
<name>A0A0V1H1W7_9BILA</name>
<organism evidence="1 2">
    <name type="scientific">Trichinella zimbabwensis</name>
    <dbReference type="NCBI Taxonomy" id="268475"/>
    <lineage>
        <taxon>Eukaryota</taxon>
        <taxon>Metazoa</taxon>
        <taxon>Ecdysozoa</taxon>
        <taxon>Nematoda</taxon>
        <taxon>Enoplea</taxon>
        <taxon>Dorylaimia</taxon>
        <taxon>Trichinellida</taxon>
        <taxon>Trichinellidae</taxon>
        <taxon>Trichinella</taxon>
    </lineage>
</organism>
<dbReference type="EMBL" id="JYDP01000172">
    <property type="protein sequence ID" value="KRZ04100.1"/>
    <property type="molecule type" value="Genomic_DNA"/>
</dbReference>
<evidence type="ECO:0000313" key="2">
    <source>
        <dbReference type="Proteomes" id="UP000055024"/>
    </source>
</evidence>
<keyword evidence="2" id="KW-1185">Reference proteome</keyword>
<evidence type="ECO:0000313" key="1">
    <source>
        <dbReference type="EMBL" id="KRZ04100.1"/>
    </source>
</evidence>
<comment type="caution">
    <text evidence="1">The sequence shown here is derived from an EMBL/GenBank/DDBJ whole genome shotgun (WGS) entry which is preliminary data.</text>
</comment>